<gene>
    <name evidence="1" type="ORF">SLS53_000630</name>
</gene>
<sequence>MLSRYLDQRFWATEVRRYGHQALRISRHQWQGRSLRSNASHLFFSRRDVERAFRSRTVFMWMEHAKWILRKAREYALADYMRTLTEGLVDSHMMRRRLHYEKKTWRGIDTNLKRLRDALTHTEGLITTVLEEYKGRRDSLPLGAAEVERSLEQYLAHIQDLFTRASEINRLLGGEVYHLQFLVLGVLRQEDEGRRRLQRYVDTIAARIQQVLRPAADHIIRIATDVGAECTIVVTEHTESCTAREVRVDPAVTARWTENIVPAMFQDANANFPSVRQHLDDLTNTIQSAGRAPRVALAESPLSRGFNLLVEEAGLREIRTERRRLRNLALRDMRRISNNRGLRRIIEQWLTFLESQDLQSGAATAEERQAIRHNAIAALAPLPAVLPGDVVEGSSDAS</sequence>
<proteinExistence type="predicted"/>
<evidence type="ECO:0000313" key="1">
    <source>
        <dbReference type="EMBL" id="KAK7748610.1"/>
    </source>
</evidence>
<reference evidence="1 2" key="1">
    <citation type="journal article" date="2023" name="PLoS ONE">
        <title>Cytospora paraplurivora sp. nov. isolated from orchards with fruit tree decline syndrome in Ontario, Canada.</title>
        <authorList>
            <person name="Ilyukhin E."/>
            <person name="Nguyen H.D.T."/>
            <person name="Castle A.J."/>
            <person name="Ellouze W."/>
        </authorList>
    </citation>
    <scope>NUCLEOTIDE SEQUENCE [LARGE SCALE GENOMIC DNA]</scope>
    <source>
        <strain evidence="1 2">FDS-564</strain>
    </source>
</reference>
<dbReference type="EMBL" id="JAJSPL020000002">
    <property type="protein sequence ID" value="KAK7748610.1"/>
    <property type="molecule type" value="Genomic_DNA"/>
</dbReference>
<accession>A0AAN9YN99</accession>
<protein>
    <submittedName>
        <fullName evidence="1">Uncharacterized protein</fullName>
    </submittedName>
</protein>
<name>A0AAN9YN99_9PEZI</name>
<dbReference type="AlphaFoldDB" id="A0AAN9YN99"/>
<dbReference type="Proteomes" id="UP001320245">
    <property type="component" value="Unassembled WGS sequence"/>
</dbReference>
<evidence type="ECO:0000313" key="2">
    <source>
        <dbReference type="Proteomes" id="UP001320245"/>
    </source>
</evidence>
<comment type="caution">
    <text evidence="1">The sequence shown here is derived from an EMBL/GenBank/DDBJ whole genome shotgun (WGS) entry which is preliminary data.</text>
</comment>
<keyword evidence="2" id="KW-1185">Reference proteome</keyword>
<organism evidence="1 2">
    <name type="scientific">Cytospora paraplurivora</name>
    <dbReference type="NCBI Taxonomy" id="2898453"/>
    <lineage>
        <taxon>Eukaryota</taxon>
        <taxon>Fungi</taxon>
        <taxon>Dikarya</taxon>
        <taxon>Ascomycota</taxon>
        <taxon>Pezizomycotina</taxon>
        <taxon>Sordariomycetes</taxon>
        <taxon>Sordariomycetidae</taxon>
        <taxon>Diaporthales</taxon>
        <taxon>Cytosporaceae</taxon>
        <taxon>Cytospora</taxon>
    </lineage>
</organism>